<dbReference type="EMBL" id="MCGE01000009">
    <property type="protein sequence ID" value="ORZ18057.1"/>
    <property type="molecule type" value="Genomic_DNA"/>
</dbReference>
<dbReference type="OrthoDB" id="5426307at2759"/>
<dbReference type="STRING" id="90262.A0A1X2IKL4"/>
<feature type="region of interest" description="Disordered" evidence="1">
    <location>
        <begin position="163"/>
        <end position="218"/>
    </location>
</feature>
<comment type="caution">
    <text evidence="3">The sequence shown here is derived from an EMBL/GenBank/DDBJ whole genome shotgun (WGS) entry which is preliminary data.</text>
</comment>
<evidence type="ECO:0000256" key="1">
    <source>
        <dbReference type="SAM" id="MobiDB-lite"/>
    </source>
</evidence>
<organism evidence="3 4">
    <name type="scientific">Absidia repens</name>
    <dbReference type="NCBI Taxonomy" id="90262"/>
    <lineage>
        <taxon>Eukaryota</taxon>
        <taxon>Fungi</taxon>
        <taxon>Fungi incertae sedis</taxon>
        <taxon>Mucoromycota</taxon>
        <taxon>Mucoromycotina</taxon>
        <taxon>Mucoromycetes</taxon>
        <taxon>Mucorales</taxon>
        <taxon>Cunninghamellaceae</taxon>
        <taxon>Absidia</taxon>
    </lineage>
</organism>
<feature type="signal peptide" evidence="2">
    <location>
        <begin position="1"/>
        <end position="18"/>
    </location>
</feature>
<dbReference type="AlphaFoldDB" id="A0A1X2IKL4"/>
<reference evidence="3 4" key="1">
    <citation type="submission" date="2016-07" db="EMBL/GenBank/DDBJ databases">
        <title>Pervasive Adenine N6-methylation of Active Genes in Fungi.</title>
        <authorList>
            <consortium name="DOE Joint Genome Institute"/>
            <person name="Mondo S.J."/>
            <person name="Dannebaum R.O."/>
            <person name="Kuo R.C."/>
            <person name="Labutti K."/>
            <person name="Haridas S."/>
            <person name="Kuo A."/>
            <person name="Salamov A."/>
            <person name="Ahrendt S.R."/>
            <person name="Lipzen A."/>
            <person name="Sullivan W."/>
            <person name="Andreopoulos W.B."/>
            <person name="Clum A."/>
            <person name="Lindquist E."/>
            <person name="Daum C."/>
            <person name="Ramamoorthy G.K."/>
            <person name="Gryganskyi A."/>
            <person name="Culley D."/>
            <person name="Magnuson J.K."/>
            <person name="James T.Y."/>
            <person name="O'Malley M.A."/>
            <person name="Stajich J.E."/>
            <person name="Spatafora J.W."/>
            <person name="Visel A."/>
            <person name="Grigoriev I.V."/>
        </authorList>
    </citation>
    <scope>NUCLEOTIDE SEQUENCE [LARGE SCALE GENOMIC DNA]</scope>
    <source>
        <strain evidence="3 4">NRRL 1336</strain>
    </source>
</reference>
<proteinExistence type="predicted"/>
<evidence type="ECO:0000313" key="4">
    <source>
        <dbReference type="Proteomes" id="UP000193560"/>
    </source>
</evidence>
<gene>
    <name evidence="3" type="ORF">BCR42DRAFT_413057</name>
</gene>
<dbReference type="Proteomes" id="UP000193560">
    <property type="component" value="Unassembled WGS sequence"/>
</dbReference>
<sequence>MRFTLALISSALLATAMAAPTAPSNSDGESKVATTTTSSPLDYGLNFQTFNWATKDGKTNVDRSFTLDLTEPASFQITDYKLGGDMYEVSDNGKVIGMTNASNGTAEAFAETPEEAVADKRFSRGEFNLAKGHHEITINVHNSPYSVGSGAVRVVKKLQALYGKDHDDDDDDDHDDKDYDDDDDEDWEDDKDWEDDDDYEDDWEEDNHHEHKGKGGKHNKKKVVYVYRTIPCECKTEPTTIDPPLVDPEEKGGRELRPIDPTTSYSRKETLMEVIIDFFSDYHSHRRNIKSKHRSVFDNVVSVMTSGHDDLRTAIHSDIRDLLSDKMSHINAKLPVLRMARA</sequence>
<accession>A0A1X2IKL4</accession>
<name>A0A1X2IKL4_9FUNG</name>
<evidence type="ECO:0000313" key="3">
    <source>
        <dbReference type="EMBL" id="ORZ18057.1"/>
    </source>
</evidence>
<protein>
    <submittedName>
        <fullName evidence="3">Uncharacterized protein</fullName>
    </submittedName>
</protein>
<feature type="region of interest" description="Disordered" evidence="1">
    <location>
        <begin position="241"/>
        <end position="262"/>
    </location>
</feature>
<evidence type="ECO:0000256" key="2">
    <source>
        <dbReference type="SAM" id="SignalP"/>
    </source>
</evidence>
<keyword evidence="4" id="KW-1185">Reference proteome</keyword>
<feature type="chain" id="PRO_5011964863" evidence="2">
    <location>
        <begin position="19"/>
        <end position="342"/>
    </location>
</feature>
<feature type="compositionally biased region" description="Acidic residues" evidence="1">
    <location>
        <begin position="167"/>
        <end position="205"/>
    </location>
</feature>
<keyword evidence="2" id="KW-0732">Signal</keyword>
<feature type="compositionally biased region" description="Basic and acidic residues" evidence="1">
    <location>
        <begin position="248"/>
        <end position="258"/>
    </location>
</feature>